<accession>A0A3M7QZW5</accession>
<dbReference type="AlphaFoldDB" id="A0A3M7QZW5"/>
<sequence>MTLNYLYQTKIYEYNLKNTVHLSEVKLTSKLKLFSSLFYQNASLMLLLNYINNIYKAITVRVFVERRIGLNKCKF</sequence>
<reference evidence="1 2" key="1">
    <citation type="journal article" date="2018" name="Sci. Rep.">
        <title>Genomic signatures of local adaptation to the degree of environmental predictability in rotifers.</title>
        <authorList>
            <person name="Franch-Gras L."/>
            <person name="Hahn C."/>
            <person name="Garcia-Roger E.M."/>
            <person name="Carmona M.J."/>
            <person name="Serra M."/>
            <person name="Gomez A."/>
        </authorList>
    </citation>
    <scope>NUCLEOTIDE SEQUENCE [LARGE SCALE GENOMIC DNA]</scope>
    <source>
        <strain evidence="1">HYR1</strain>
    </source>
</reference>
<dbReference type="EMBL" id="REGN01004681">
    <property type="protein sequence ID" value="RNA16568.1"/>
    <property type="molecule type" value="Genomic_DNA"/>
</dbReference>
<evidence type="ECO:0000313" key="2">
    <source>
        <dbReference type="Proteomes" id="UP000276133"/>
    </source>
</evidence>
<protein>
    <submittedName>
        <fullName evidence="1">Uncharacterized protein</fullName>
    </submittedName>
</protein>
<comment type="caution">
    <text evidence="1">The sequence shown here is derived from an EMBL/GenBank/DDBJ whole genome shotgun (WGS) entry which is preliminary data.</text>
</comment>
<proteinExistence type="predicted"/>
<name>A0A3M7QZW5_BRAPC</name>
<dbReference type="Proteomes" id="UP000276133">
    <property type="component" value="Unassembled WGS sequence"/>
</dbReference>
<organism evidence="1 2">
    <name type="scientific">Brachionus plicatilis</name>
    <name type="common">Marine rotifer</name>
    <name type="synonym">Brachionus muelleri</name>
    <dbReference type="NCBI Taxonomy" id="10195"/>
    <lineage>
        <taxon>Eukaryota</taxon>
        <taxon>Metazoa</taxon>
        <taxon>Spiralia</taxon>
        <taxon>Gnathifera</taxon>
        <taxon>Rotifera</taxon>
        <taxon>Eurotatoria</taxon>
        <taxon>Monogononta</taxon>
        <taxon>Pseudotrocha</taxon>
        <taxon>Ploima</taxon>
        <taxon>Brachionidae</taxon>
        <taxon>Brachionus</taxon>
    </lineage>
</organism>
<gene>
    <name evidence="1" type="ORF">BpHYR1_023419</name>
</gene>
<keyword evidence="2" id="KW-1185">Reference proteome</keyword>
<evidence type="ECO:0000313" key="1">
    <source>
        <dbReference type="EMBL" id="RNA16568.1"/>
    </source>
</evidence>